<sequence length="83" mass="9492">MILDLHKLIVKFHKVVYLASLFIMVCRTRGSVAKSTISSAYIRQFMFIPLIFIPPPKLSLKSFRNKEKIKGESKQPCLSPVLV</sequence>
<evidence type="ECO:0000313" key="1">
    <source>
        <dbReference type="EMBL" id="JAW15456.1"/>
    </source>
</evidence>
<name>A0A224XSG3_9HEMI</name>
<accession>A0A224XSG3</accession>
<organism evidence="1">
    <name type="scientific">Panstrongylus lignarius</name>
    <dbReference type="NCBI Taxonomy" id="156445"/>
    <lineage>
        <taxon>Eukaryota</taxon>
        <taxon>Metazoa</taxon>
        <taxon>Ecdysozoa</taxon>
        <taxon>Arthropoda</taxon>
        <taxon>Hexapoda</taxon>
        <taxon>Insecta</taxon>
        <taxon>Pterygota</taxon>
        <taxon>Neoptera</taxon>
        <taxon>Paraneoptera</taxon>
        <taxon>Hemiptera</taxon>
        <taxon>Heteroptera</taxon>
        <taxon>Panheteroptera</taxon>
        <taxon>Cimicomorpha</taxon>
        <taxon>Reduviidae</taxon>
        <taxon>Triatominae</taxon>
        <taxon>Panstrongylus</taxon>
    </lineage>
</organism>
<dbReference type="AlphaFoldDB" id="A0A224XSG3"/>
<dbReference type="EMBL" id="GFTR01000970">
    <property type="protein sequence ID" value="JAW15456.1"/>
    <property type="molecule type" value="Transcribed_RNA"/>
</dbReference>
<proteinExistence type="predicted"/>
<protein>
    <submittedName>
        <fullName evidence="1">Putative secreted protein</fullName>
    </submittedName>
</protein>
<reference evidence="1" key="1">
    <citation type="journal article" date="2018" name="PLoS Negl. Trop. Dis.">
        <title>An insight into the salivary gland and fat body transcriptome of Panstrongylus lignarius (Hemiptera: Heteroptera), the main vector of Chagas disease in Peru.</title>
        <authorList>
            <person name="Nevoa J.C."/>
            <person name="Mendes M.T."/>
            <person name="da Silva M.V."/>
            <person name="Soares S.C."/>
            <person name="Oliveira C.J.F."/>
            <person name="Ribeiro J.M.C."/>
        </authorList>
    </citation>
    <scope>NUCLEOTIDE SEQUENCE</scope>
</reference>